<evidence type="ECO:0000313" key="1">
    <source>
        <dbReference type="EMBL" id="KAA1089334.1"/>
    </source>
</evidence>
<protein>
    <submittedName>
        <fullName evidence="1">Uncharacterized protein</fullName>
    </submittedName>
</protein>
<comment type="caution">
    <text evidence="1">The sequence shown here is derived from an EMBL/GenBank/DDBJ whole genome shotgun (WGS) entry which is preliminary data.</text>
</comment>
<accession>A0A5B0NLE6</accession>
<gene>
    <name evidence="1" type="ORF">PGT21_014243</name>
</gene>
<dbReference type="EMBL" id="VSWC01000093">
    <property type="protein sequence ID" value="KAA1089334.1"/>
    <property type="molecule type" value="Genomic_DNA"/>
</dbReference>
<dbReference type="Proteomes" id="UP000324748">
    <property type="component" value="Unassembled WGS sequence"/>
</dbReference>
<keyword evidence="2" id="KW-1185">Reference proteome</keyword>
<proteinExistence type="predicted"/>
<evidence type="ECO:0000313" key="2">
    <source>
        <dbReference type="Proteomes" id="UP000324748"/>
    </source>
</evidence>
<reference evidence="1 2" key="1">
    <citation type="submission" date="2019-05" db="EMBL/GenBank/DDBJ databases">
        <title>Emergence of the Ug99 lineage of the wheat stem rust pathogen through somatic hybridization.</title>
        <authorList>
            <person name="Li F."/>
            <person name="Upadhyaya N.M."/>
            <person name="Sperschneider J."/>
            <person name="Matny O."/>
            <person name="Nguyen-Phuc H."/>
            <person name="Mago R."/>
            <person name="Raley C."/>
            <person name="Miller M.E."/>
            <person name="Silverstein K.A.T."/>
            <person name="Henningsen E."/>
            <person name="Hirsch C.D."/>
            <person name="Visser B."/>
            <person name="Pretorius Z.A."/>
            <person name="Steffenson B.J."/>
            <person name="Schwessinger B."/>
            <person name="Dodds P.N."/>
            <person name="Figueroa M."/>
        </authorList>
    </citation>
    <scope>NUCLEOTIDE SEQUENCE [LARGE SCALE GENOMIC DNA]</scope>
    <source>
        <strain evidence="1">21-0</strain>
    </source>
</reference>
<name>A0A5B0NLE6_PUCGR</name>
<sequence length="495" mass="58377">MEKAGAIHDEFSHESIAVPESWDEENINNHALAELRAKVMEDLWKGLWMPGQHESAMADYLSVQYLQELEELGDPPDERMKPAIDTLCDLFTGKIVPLLLEKEAEDNQHPKNVQEGGQEVNNSEGISCLIILKECLKSQHLGSQFPKTKFNFVEAALQALLILYKRESITDDQVKEFFNTDEIAKLVGNHLVRIYGEDYPVFSKFVNFKPDMDFLKTDLRTSTMHWWLNLLDMPIQGKILYRSMQTLFSKLGIQNETQNYISSATWKKFLDDKFIDGFQWKGETSHSSEIKSNHLLINTLLEFFQQASRSKRRQEYLESFWIIRFVITYNSNNIYEILCIRNSEFKVQYEMTETALQMHNILNWSYVSQWWFHWDHKNVCLQHDNWIQMFKEPTDKEEAEKYGKIQDKYQELLEKLDLNEGREQTNGIRSLLKVFEYSGHKFFLNDWLRTVEFTVVPTILPVIDIMDPNRFDIFKMLLNHLIKKIKDPINKLIGF</sequence>
<dbReference type="AlphaFoldDB" id="A0A5B0NLE6"/>
<organism evidence="1 2">
    <name type="scientific">Puccinia graminis f. sp. tritici</name>
    <dbReference type="NCBI Taxonomy" id="56615"/>
    <lineage>
        <taxon>Eukaryota</taxon>
        <taxon>Fungi</taxon>
        <taxon>Dikarya</taxon>
        <taxon>Basidiomycota</taxon>
        <taxon>Pucciniomycotina</taxon>
        <taxon>Pucciniomycetes</taxon>
        <taxon>Pucciniales</taxon>
        <taxon>Pucciniaceae</taxon>
        <taxon>Puccinia</taxon>
    </lineage>
</organism>
<dbReference type="OrthoDB" id="2499263at2759"/>